<keyword evidence="3 5" id="KW-1133">Transmembrane helix</keyword>
<dbReference type="PANTHER" id="PTHR36116:SF1">
    <property type="entry name" value="UPF0060 MEMBRANE PROTEIN YNFA"/>
    <property type="match status" value="1"/>
</dbReference>
<keyword evidence="4 5" id="KW-0472">Membrane</keyword>
<dbReference type="NCBIfam" id="NF002586">
    <property type="entry name" value="PRK02237.1"/>
    <property type="match status" value="1"/>
</dbReference>
<name>A0ABM7ZBZ0_NOSCO</name>
<gene>
    <name evidence="6" type="ORF">ANSO36C_66130</name>
</gene>
<reference evidence="6" key="1">
    <citation type="submission" date="2022-04" db="EMBL/GenBank/DDBJ databases">
        <title>Complete genome sequence of a cyanobacterium, Nostoc sp. SO-36, isolated in Antarctica.</title>
        <authorList>
            <person name="Kanesaki Y."/>
            <person name="Effendi D."/>
            <person name="Sakamoto T."/>
            <person name="Ohtani S."/>
            <person name="Awai K."/>
        </authorList>
    </citation>
    <scope>NUCLEOTIDE SEQUENCE</scope>
    <source>
        <strain evidence="6">SO-36</strain>
        <plasmid evidence="6">pANSO36B</plasmid>
    </source>
</reference>
<keyword evidence="6" id="KW-0614">Plasmid</keyword>
<feature type="transmembrane region" description="Helical" evidence="5">
    <location>
        <begin position="51"/>
        <end position="67"/>
    </location>
</feature>
<keyword evidence="1 5" id="KW-1003">Cell membrane</keyword>
<evidence type="ECO:0000313" key="6">
    <source>
        <dbReference type="EMBL" id="BDI20811.1"/>
    </source>
</evidence>
<comment type="similarity">
    <text evidence="5">Belongs to the UPF0060 family.</text>
</comment>
<protein>
    <submittedName>
        <fullName evidence="6">Uncharacterized protein</fullName>
    </submittedName>
</protein>
<keyword evidence="7" id="KW-1185">Reference proteome</keyword>
<geneLocation type="plasmid" evidence="6 7">
    <name>pANSO36B</name>
</geneLocation>
<dbReference type="PANTHER" id="PTHR36116">
    <property type="entry name" value="UPF0060 MEMBRANE PROTEIN YNFA"/>
    <property type="match status" value="1"/>
</dbReference>
<feature type="transmembrane region" description="Helical" evidence="5">
    <location>
        <begin position="24"/>
        <end position="45"/>
    </location>
</feature>
<feature type="transmembrane region" description="Helical" evidence="5">
    <location>
        <begin position="108"/>
        <end position="124"/>
    </location>
</feature>
<evidence type="ECO:0000256" key="1">
    <source>
        <dbReference type="ARBA" id="ARBA00022475"/>
    </source>
</evidence>
<comment type="subcellular location">
    <subcellularLocation>
        <location evidence="5">Cell membrane</location>
        <topology evidence="5">Multi-pass membrane protein</topology>
    </subcellularLocation>
</comment>
<evidence type="ECO:0000256" key="2">
    <source>
        <dbReference type="ARBA" id="ARBA00022692"/>
    </source>
</evidence>
<dbReference type="InterPro" id="IPR037185">
    <property type="entry name" value="EmrE-like"/>
</dbReference>
<evidence type="ECO:0000256" key="4">
    <source>
        <dbReference type="ARBA" id="ARBA00023136"/>
    </source>
</evidence>
<dbReference type="HAMAP" id="MF_00010">
    <property type="entry name" value="UPF0060"/>
    <property type="match status" value="1"/>
</dbReference>
<dbReference type="SUPFAM" id="SSF103481">
    <property type="entry name" value="Multidrug resistance efflux transporter EmrE"/>
    <property type="match status" value="1"/>
</dbReference>
<accession>A0ABM7ZBZ0</accession>
<evidence type="ECO:0000256" key="5">
    <source>
        <dbReference type="HAMAP-Rule" id="MF_00010"/>
    </source>
</evidence>
<sequence length="126" mass="14147">MRLHLCIGDKFIFANYFMPIIKSLVYFFLAGLCEIGGGYLVWLWLREGKSMWLALGGSVLLTVYGFIATQQPTNFGRTYAAYGGIFIILSILWGWKIDGLAPDKFDQLGAWIVLLGVLIIMYAPRG</sequence>
<dbReference type="Pfam" id="PF02694">
    <property type="entry name" value="UPF0060"/>
    <property type="match status" value="1"/>
</dbReference>
<evidence type="ECO:0000313" key="7">
    <source>
        <dbReference type="Proteomes" id="UP001055453"/>
    </source>
</evidence>
<dbReference type="EMBL" id="AP025734">
    <property type="protein sequence ID" value="BDI20811.1"/>
    <property type="molecule type" value="Genomic_DNA"/>
</dbReference>
<evidence type="ECO:0000256" key="3">
    <source>
        <dbReference type="ARBA" id="ARBA00022989"/>
    </source>
</evidence>
<proteinExistence type="inferred from homology"/>
<dbReference type="Proteomes" id="UP001055453">
    <property type="component" value="Plasmid pANSO36B"/>
</dbReference>
<organism evidence="6 7">
    <name type="scientific">Nostoc cf. commune SO-36</name>
    <dbReference type="NCBI Taxonomy" id="449208"/>
    <lineage>
        <taxon>Bacteria</taxon>
        <taxon>Bacillati</taxon>
        <taxon>Cyanobacteriota</taxon>
        <taxon>Cyanophyceae</taxon>
        <taxon>Nostocales</taxon>
        <taxon>Nostocaceae</taxon>
        <taxon>Nostoc</taxon>
    </lineage>
</organism>
<keyword evidence="2 5" id="KW-0812">Transmembrane</keyword>
<dbReference type="InterPro" id="IPR003844">
    <property type="entry name" value="UPF0060"/>
</dbReference>
<feature type="transmembrane region" description="Helical" evidence="5">
    <location>
        <begin position="79"/>
        <end position="96"/>
    </location>
</feature>